<dbReference type="Gene3D" id="3.40.50.720">
    <property type="entry name" value="NAD(P)-binding Rossmann-like Domain"/>
    <property type="match status" value="1"/>
</dbReference>
<dbReference type="GO" id="GO:0005737">
    <property type="term" value="C:cytoplasm"/>
    <property type="evidence" value="ECO:0007669"/>
    <property type="project" value="TreeGrafter"/>
</dbReference>
<gene>
    <name evidence="3" type="ORF">B0H66DRAFT_293529</name>
</gene>
<proteinExistence type="inferred from homology"/>
<evidence type="ECO:0000313" key="3">
    <source>
        <dbReference type="EMBL" id="KAK3316390.1"/>
    </source>
</evidence>
<dbReference type="InterPro" id="IPR003462">
    <property type="entry name" value="ODC_Mu_crystall"/>
</dbReference>
<feature type="compositionally biased region" description="Low complexity" evidence="2">
    <location>
        <begin position="371"/>
        <end position="390"/>
    </location>
</feature>
<comment type="caution">
    <text evidence="3">The sequence shown here is derived from an EMBL/GenBank/DDBJ whole genome shotgun (WGS) entry which is preliminary data.</text>
</comment>
<feature type="region of interest" description="Disordered" evidence="2">
    <location>
        <begin position="371"/>
        <end position="463"/>
    </location>
</feature>
<feature type="compositionally biased region" description="Polar residues" evidence="2">
    <location>
        <begin position="448"/>
        <end position="462"/>
    </location>
</feature>
<protein>
    <submittedName>
        <fullName evidence="3">Ornithine cyclodeaminase</fullName>
    </submittedName>
</protein>
<comment type="similarity">
    <text evidence="1">Belongs to the ornithine cyclodeaminase/mu-crystallin family.</text>
</comment>
<evidence type="ECO:0000256" key="2">
    <source>
        <dbReference type="SAM" id="MobiDB-lite"/>
    </source>
</evidence>
<feature type="compositionally biased region" description="Basic residues" evidence="2">
    <location>
        <begin position="425"/>
        <end position="436"/>
    </location>
</feature>
<accession>A0AAE0I0R9</accession>
<dbReference type="FunFam" id="3.40.50.720:FF:000577">
    <property type="entry name" value="Proline utilization protein PrnX, putative"/>
    <property type="match status" value="1"/>
</dbReference>
<dbReference type="EMBL" id="JAUEDM010000005">
    <property type="protein sequence ID" value="KAK3316390.1"/>
    <property type="molecule type" value="Genomic_DNA"/>
</dbReference>
<dbReference type="Pfam" id="PF02423">
    <property type="entry name" value="OCD_Mu_crystall"/>
    <property type="match status" value="1"/>
</dbReference>
<name>A0AAE0I0R9_9PEZI</name>
<feature type="compositionally biased region" description="Polar residues" evidence="2">
    <location>
        <begin position="391"/>
        <end position="402"/>
    </location>
</feature>
<organism evidence="3 4">
    <name type="scientific">Apodospora peruviana</name>
    <dbReference type="NCBI Taxonomy" id="516989"/>
    <lineage>
        <taxon>Eukaryota</taxon>
        <taxon>Fungi</taxon>
        <taxon>Dikarya</taxon>
        <taxon>Ascomycota</taxon>
        <taxon>Pezizomycotina</taxon>
        <taxon>Sordariomycetes</taxon>
        <taxon>Sordariomycetidae</taxon>
        <taxon>Sordariales</taxon>
        <taxon>Lasiosphaeriaceae</taxon>
        <taxon>Apodospora</taxon>
    </lineage>
</organism>
<reference evidence="3" key="1">
    <citation type="journal article" date="2023" name="Mol. Phylogenet. Evol.">
        <title>Genome-scale phylogeny and comparative genomics of the fungal order Sordariales.</title>
        <authorList>
            <person name="Hensen N."/>
            <person name="Bonometti L."/>
            <person name="Westerberg I."/>
            <person name="Brannstrom I.O."/>
            <person name="Guillou S."/>
            <person name="Cros-Aarteil S."/>
            <person name="Calhoun S."/>
            <person name="Haridas S."/>
            <person name="Kuo A."/>
            <person name="Mondo S."/>
            <person name="Pangilinan J."/>
            <person name="Riley R."/>
            <person name="LaButti K."/>
            <person name="Andreopoulos B."/>
            <person name="Lipzen A."/>
            <person name="Chen C."/>
            <person name="Yan M."/>
            <person name="Daum C."/>
            <person name="Ng V."/>
            <person name="Clum A."/>
            <person name="Steindorff A."/>
            <person name="Ohm R.A."/>
            <person name="Martin F."/>
            <person name="Silar P."/>
            <person name="Natvig D.O."/>
            <person name="Lalanne C."/>
            <person name="Gautier V."/>
            <person name="Ament-Velasquez S.L."/>
            <person name="Kruys A."/>
            <person name="Hutchinson M.I."/>
            <person name="Powell A.J."/>
            <person name="Barry K."/>
            <person name="Miller A.N."/>
            <person name="Grigoriev I.V."/>
            <person name="Debuchy R."/>
            <person name="Gladieux P."/>
            <person name="Hiltunen Thoren M."/>
            <person name="Johannesson H."/>
        </authorList>
    </citation>
    <scope>NUCLEOTIDE SEQUENCE</scope>
    <source>
        <strain evidence="3">CBS 118394</strain>
    </source>
</reference>
<evidence type="ECO:0000256" key="1">
    <source>
        <dbReference type="ARBA" id="ARBA00008903"/>
    </source>
</evidence>
<dbReference type="PANTHER" id="PTHR13812:SF19">
    <property type="entry name" value="KETIMINE REDUCTASE MU-CRYSTALLIN"/>
    <property type="match status" value="1"/>
</dbReference>
<dbReference type="PANTHER" id="PTHR13812">
    <property type="entry name" value="KETIMINE REDUCTASE MU-CRYSTALLIN"/>
    <property type="match status" value="1"/>
</dbReference>
<dbReference type="InterPro" id="IPR036291">
    <property type="entry name" value="NAD(P)-bd_dom_sf"/>
</dbReference>
<dbReference type="AlphaFoldDB" id="A0AAE0I0R9"/>
<reference evidence="3" key="2">
    <citation type="submission" date="2023-06" db="EMBL/GenBank/DDBJ databases">
        <authorList>
            <consortium name="Lawrence Berkeley National Laboratory"/>
            <person name="Haridas S."/>
            <person name="Hensen N."/>
            <person name="Bonometti L."/>
            <person name="Westerberg I."/>
            <person name="Brannstrom I.O."/>
            <person name="Guillou S."/>
            <person name="Cros-Aarteil S."/>
            <person name="Calhoun S."/>
            <person name="Kuo A."/>
            <person name="Mondo S."/>
            <person name="Pangilinan J."/>
            <person name="Riley R."/>
            <person name="Labutti K."/>
            <person name="Andreopoulos B."/>
            <person name="Lipzen A."/>
            <person name="Chen C."/>
            <person name="Yanf M."/>
            <person name="Daum C."/>
            <person name="Ng V."/>
            <person name="Clum A."/>
            <person name="Steindorff A."/>
            <person name="Ohm R."/>
            <person name="Martin F."/>
            <person name="Silar P."/>
            <person name="Natvig D."/>
            <person name="Lalanne C."/>
            <person name="Gautier V."/>
            <person name="Ament-Velasquez S.L."/>
            <person name="Kruys A."/>
            <person name="Hutchinson M.I."/>
            <person name="Powell A.J."/>
            <person name="Barry K."/>
            <person name="Miller A.N."/>
            <person name="Grigoriev I.V."/>
            <person name="Debuchy R."/>
            <person name="Gladieux P."/>
            <person name="Thoren M.H."/>
            <person name="Johannesson H."/>
        </authorList>
    </citation>
    <scope>NUCLEOTIDE SEQUENCE</scope>
    <source>
        <strain evidence="3">CBS 118394</strain>
    </source>
</reference>
<dbReference type="SUPFAM" id="SSF51735">
    <property type="entry name" value="NAD(P)-binding Rossmann-fold domains"/>
    <property type="match status" value="1"/>
</dbReference>
<sequence>MTLTVLTDDEIRLLLENLTPDDLTNFRDDLRAALHLYSAGTQTSTHQPERTSVHSEATGATTLFMPSASPAGQGVKVVTLSSAKTQDGDDDKDSATTPPVIKPTGAITLFSPQGTPLGILHASTLTAFRTALASLCLVSKRDTIRKITVFGCGEQAYWHVRLTLMLRGSTIRHVNLINRRFSQSCKTILKRFYSIPSSTKTREGWNECTFGVLTPGYGEYERLLREQVQGADIIFCCTPSTLPLFDAGILTEHEARRKGRLIVAIGSYTPEMREVPVELIRQATKVQESKLHFHKHAREGGVIVVDTLDGALKEAGELIEAGVEPKQLVELGELVMLHRIALSEDEEMVQSPEDSASSVISSIDFEKMEIASQSSGSTGATGSNSNSSGSHFSIPSAMSSVFGNKERRSSGGGGSGSRTSSPTRKSLKASIFHRRVNSSSHEDYEKSSLASPTGEESPTTPQVADHELLQQHRLSSETKKKSKKENSDANRLAGWLQKGNVIYKSVGLGLMDLTVGLHVIKYAAERGIGSQIEGF</sequence>
<dbReference type="Proteomes" id="UP001283341">
    <property type="component" value="Unassembled WGS sequence"/>
</dbReference>
<keyword evidence="4" id="KW-1185">Reference proteome</keyword>
<dbReference type="Gene3D" id="3.30.1780.10">
    <property type="entry name" value="ornithine cyclodeaminase, domain 1"/>
    <property type="match status" value="1"/>
</dbReference>
<evidence type="ECO:0000313" key="4">
    <source>
        <dbReference type="Proteomes" id="UP001283341"/>
    </source>
</evidence>
<dbReference type="InterPro" id="IPR023401">
    <property type="entry name" value="ODC_N"/>
</dbReference>